<keyword evidence="4" id="KW-1185">Reference proteome</keyword>
<gene>
    <name evidence="3" type="ORF">COA07_11210</name>
</gene>
<feature type="compositionally biased region" description="Pro residues" evidence="1">
    <location>
        <begin position="90"/>
        <end position="104"/>
    </location>
</feature>
<comment type="caution">
    <text evidence="3">The sequence shown here is derived from an EMBL/GenBank/DDBJ whole genome shotgun (WGS) entry which is preliminary data.</text>
</comment>
<keyword evidence="2" id="KW-0472">Membrane</keyword>
<accession>A0A2A4I872</accession>
<dbReference type="EMBL" id="NWVC01000004">
    <property type="protein sequence ID" value="PCG14338.1"/>
    <property type="molecule type" value="Genomic_DNA"/>
</dbReference>
<feature type="transmembrane region" description="Helical" evidence="2">
    <location>
        <begin position="21"/>
        <end position="39"/>
    </location>
</feature>
<dbReference type="Proteomes" id="UP000218323">
    <property type="component" value="Unassembled WGS sequence"/>
</dbReference>
<keyword evidence="2" id="KW-0812">Transmembrane</keyword>
<proteinExistence type="predicted"/>
<dbReference type="RefSeq" id="WP_096640985.1">
    <property type="nucleotide sequence ID" value="NZ_JBHIWA010000062.1"/>
</dbReference>
<feature type="region of interest" description="Disordered" evidence="1">
    <location>
        <begin position="60"/>
        <end position="104"/>
    </location>
</feature>
<evidence type="ECO:0000313" key="4">
    <source>
        <dbReference type="Proteomes" id="UP000218323"/>
    </source>
</evidence>
<protein>
    <submittedName>
        <fullName evidence="3">Uncharacterized protein</fullName>
    </submittedName>
</protein>
<evidence type="ECO:0000256" key="2">
    <source>
        <dbReference type="SAM" id="Phobius"/>
    </source>
</evidence>
<name>A0A2A4I872_9SPHN</name>
<dbReference type="AlphaFoldDB" id="A0A2A4I872"/>
<evidence type="ECO:0000313" key="3">
    <source>
        <dbReference type="EMBL" id="PCG14338.1"/>
    </source>
</evidence>
<organism evidence="3 4">
    <name type="scientific">Sphingomonas adhaesiva</name>
    <dbReference type="NCBI Taxonomy" id="28212"/>
    <lineage>
        <taxon>Bacteria</taxon>
        <taxon>Pseudomonadati</taxon>
        <taxon>Pseudomonadota</taxon>
        <taxon>Alphaproteobacteria</taxon>
        <taxon>Sphingomonadales</taxon>
        <taxon>Sphingomonadaceae</taxon>
        <taxon>Sphingomonas</taxon>
    </lineage>
</organism>
<reference evidence="3 4" key="1">
    <citation type="submission" date="2017-09" db="EMBL/GenBank/DDBJ databases">
        <title>Sphingomonas adhaesiva DSM 7418, whole genome shotgun sequence.</title>
        <authorList>
            <person name="Feng G."/>
            <person name="Zhu H."/>
        </authorList>
    </citation>
    <scope>NUCLEOTIDE SEQUENCE [LARGE SCALE GENOMIC DNA]</scope>
    <source>
        <strain evidence="3 4">DSM 7418</strain>
    </source>
</reference>
<evidence type="ECO:0000256" key="1">
    <source>
        <dbReference type="SAM" id="MobiDB-lite"/>
    </source>
</evidence>
<feature type="region of interest" description="Disordered" evidence="1">
    <location>
        <begin position="131"/>
        <end position="156"/>
    </location>
</feature>
<sequence length="271" mass="28916">MRTATYRNSSYSARADAGSRGASILLALGIAALIVWALLRLGFFVPGDIGDGRRLSTFDVTNVGERPQPPSQKKAERREQRPPAAARDPAPTPPRPAPAPPLPVPPVPLHLPGVLILSRADYAAADVSRIKGTPAPDRSAAQDTRTADSAPIGRGPGGADIYMGDWFRRPTPAEMRPYLPARMQSGYGVIVCRTAPRMRVEDCREMGETRGSGLSRAARLASFQFLIRPPSINGKPVIGALVQITYNFRVIERGATDAPGGGDDDGGDDTK</sequence>
<keyword evidence="2" id="KW-1133">Transmembrane helix</keyword>